<dbReference type="PROSITE" id="PS51733">
    <property type="entry name" value="BPL_LPL_CATALYTIC"/>
    <property type="match status" value="1"/>
</dbReference>
<protein>
    <submittedName>
        <fullName evidence="3">BirA family transcriptional regulator, biotin operon repressor / biotin-[acetyl-CoA-carboxylase] ligase</fullName>
    </submittedName>
</protein>
<evidence type="ECO:0000256" key="1">
    <source>
        <dbReference type="ARBA" id="ARBA00022598"/>
    </source>
</evidence>
<dbReference type="AlphaFoldDB" id="A0A1T4JHI7"/>
<gene>
    <name evidence="3" type="ORF">SAMN02745149_00115</name>
</gene>
<dbReference type="Gene3D" id="1.10.10.10">
    <property type="entry name" value="Winged helix-like DNA-binding domain superfamily/Winged helix DNA-binding domain"/>
    <property type="match status" value="1"/>
</dbReference>
<dbReference type="STRING" id="261392.SAMN02745149_00115"/>
<dbReference type="InterPro" id="IPR036388">
    <property type="entry name" value="WH-like_DNA-bd_sf"/>
</dbReference>
<keyword evidence="4" id="KW-1185">Reference proteome</keyword>
<dbReference type="PANTHER" id="PTHR12835:SF5">
    <property type="entry name" value="BIOTIN--PROTEIN LIGASE"/>
    <property type="match status" value="1"/>
</dbReference>
<evidence type="ECO:0000259" key="2">
    <source>
        <dbReference type="PROSITE" id="PS51733"/>
    </source>
</evidence>
<reference evidence="3 4" key="1">
    <citation type="submission" date="2017-02" db="EMBL/GenBank/DDBJ databases">
        <authorList>
            <person name="Peterson S.W."/>
        </authorList>
    </citation>
    <scope>NUCLEOTIDE SEQUENCE [LARGE SCALE GENOMIC DNA]</scope>
    <source>
        <strain evidence="3 4">ATCC BAA-908</strain>
    </source>
</reference>
<dbReference type="GO" id="GO:0005737">
    <property type="term" value="C:cytoplasm"/>
    <property type="evidence" value="ECO:0007669"/>
    <property type="project" value="TreeGrafter"/>
</dbReference>
<evidence type="ECO:0000313" key="3">
    <source>
        <dbReference type="EMBL" id="SJZ29613.1"/>
    </source>
</evidence>
<dbReference type="InterPro" id="IPR045864">
    <property type="entry name" value="aa-tRNA-synth_II/BPL/LPL"/>
</dbReference>
<dbReference type="RefSeq" id="WP_078932036.1">
    <property type="nucleotide sequence ID" value="NZ_FUWG01000002.1"/>
</dbReference>
<proteinExistence type="predicted"/>
<dbReference type="InterPro" id="IPR004143">
    <property type="entry name" value="BPL_LPL_catalytic"/>
</dbReference>
<sequence>MGNGKTSTKHTVLEILRESRAAVSGEEIAQKTGVSRVSVWKAVQALQAAGYDISSGKNGYTLTKDICDSLYPWEFGASENLIAHFPQTKSTMIEARRIAECEEAEGRQNARIVTADSQTDGHGKNNAPWTTTKGSLACTIITKNRIPVAHSQRLMMAAQIAWAEVLEKSAGRKFFVRWPNDIWTAQGKTGGILDELSASASVCRWLNLGIGINITEKPERFSEVSDCVFPDGTAITRKTLLFQFWKEFKVLETLALEDSAALSDRWNSLCCDIKKTVCLTDADGLPTGKQAVFNGVNALGFASLTFVKETRIFPPGTVSFVKTKF</sequence>
<organism evidence="3 4">
    <name type="scientific">Treponema porcinum</name>
    <dbReference type="NCBI Taxonomy" id="261392"/>
    <lineage>
        <taxon>Bacteria</taxon>
        <taxon>Pseudomonadati</taxon>
        <taxon>Spirochaetota</taxon>
        <taxon>Spirochaetia</taxon>
        <taxon>Spirochaetales</taxon>
        <taxon>Treponemataceae</taxon>
        <taxon>Treponema</taxon>
    </lineage>
</organism>
<dbReference type="Proteomes" id="UP000190423">
    <property type="component" value="Unassembled WGS sequence"/>
</dbReference>
<feature type="domain" description="BPL/LPL catalytic" evidence="2">
    <location>
        <begin position="64"/>
        <end position="256"/>
    </location>
</feature>
<dbReference type="Gene3D" id="3.30.930.10">
    <property type="entry name" value="Bira Bifunctional Protein, Domain 2"/>
    <property type="match status" value="1"/>
</dbReference>
<dbReference type="NCBIfam" id="TIGR00121">
    <property type="entry name" value="birA_ligase"/>
    <property type="match status" value="1"/>
</dbReference>
<dbReference type="GO" id="GO:0004077">
    <property type="term" value="F:biotin--[biotin carboxyl-carrier protein] ligase activity"/>
    <property type="evidence" value="ECO:0007669"/>
    <property type="project" value="InterPro"/>
</dbReference>
<keyword evidence="1 3" id="KW-0436">Ligase</keyword>
<dbReference type="InterPro" id="IPR013196">
    <property type="entry name" value="HTH_11"/>
</dbReference>
<accession>A0A1T4JHI7</accession>
<name>A0A1T4JHI7_TREPO</name>
<dbReference type="OrthoDB" id="9807064at2"/>
<dbReference type="EMBL" id="FUWG01000002">
    <property type="protein sequence ID" value="SJZ29613.1"/>
    <property type="molecule type" value="Genomic_DNA"/>
</dbReference>
<evidence type="ECO:0000313" key="4">
    <source>
        <dbReference type="Proteomes" id="UP000190423"/>
    </source>
</evidence>
<dbReference type="InterPro" id="IPR004408">
    <property type="entry name" value="Biotin_CoA_COase_ligase"/>
</dbReference>
<dbReference type="Pfam" id="PF03099">
    <property type="entry name" value="BPL_LplA_LipB"/>
    <property type="match status" value="1"/>
</dbReference>
<dbReference type="PANTHER" id="PTHR12835">
    <property type="entry name" value="BIOTIN PROTEIN LIGASE"/>
    <property type="match status" value="1"/>
</dbReference>
<dbReference type="Pfam" id="PF08279">
    <property type="entry name" value="HTH_11"/>
    <property type="match status" value="1"/>
</dbReference>
<dbReference type="SUPFAM" id="SSF46785">
    <property type="entry name" value="Winged helix' DNA-binding domain"/>
    <property type="match status" value="1"/>
</dbReference>
<dbReference type="SUPFAM" id="SSF55681">
    <property type="entry name" value="Class II aaRS and biotin synthetases"/>
    <property type="match status" value="1"/>
</dbReference>
<dbReference type="GeneID" id="78315439"/>
<dbReference type="InterPro" id="IPR036390">
    <property type="entry name" value="WH_DNA-bd_sf"/>
</dbReference>